<protein>
    <submittedName>
        <fullName evidence="2">Uncharacterized protein</fullName>
    </submittedName>
</protein>
<organism evidence="2 3">
    <name type="scientific">Humicola insolens</name>
    <name type="common">Soft-rot fungus</name>
    <dbReference type="NCBI Taxonomy" id="85995"/>
    <lineage>
        <taxon>Eukaryota</taxon>
        <taxon>Fungi</taxon>
        <taxon>Dikarya</taxon>
        <taxon>Ascomycota</taxon>
        <taxon>Pezizomycotina</taxon>
        <taxon>Sordariomycetes</taxon>
        <taxon>Sordariomycetidae</taxon>
        <taxon>Sordariales</taxon>
        <taxon>Chaetomiaceae</taxon>
        <taxon>Mycothermus</taxon>
    </lineage>
</organism>
<evidence type="ECO:0000313" key="2">
    <source>
        <dbReference type="EMBL" id="KAL1841146.1"/>
    </source>
</evidence>
<evidence type="ECO:0000313" key="3">
    <source>
        <dbReference type="Proteomes" id="UP001583172"/>
    </source>
</evidence>
<keyword evidence="3" id="KW-1185">Reference proteome</keyword>
<name>A0ABR3VHC1_HUMIN</name>
<evidence type="ECO:0000256" key="1">
    <source>
        <dbReference type="SAM" id="SignalP"/>
    </source>
</evidence>
<feature type="signal peptide" evidence="1">
    <location>
        <begin position="1"/>
        <end position="20"/>
    </location>
</feature>
<dbReference type="Proteomes" id="UP001583172">
    <property type="component" value="Unassembled WGS sequence"/>
</dbReference>
<sequence>MKLTALFASGLGLFAWAASAMPLEERDDEAPQTVHLTFHGGPASYNLTLLADGNYYQTNNELSVSIIEAPDYNAFYQCQFETVNEATLASSISPAGVNQILVGPPTPITAVRCEGMCVHTWGECYRNNQYVGPCCSGYCAATRCRPWVYTTV</sequence>
<reference evidence="2 3" key="1">
    <citation type="journal article" date="2024" name="Commun. Biol.">
        <title>Comparative genomic analysis of thermophilic fungi reveals convergent evolutionary adaptations and gene losses.</title>
        <authorList>
            <person name="Steindorff A.S."/>
            <person name="Aguilar-Pontes M.V."/>
            <person name="Robinson A.J."/>
            <person name="Andreopoulos B."/>
            <person name="LaButti K."/>
            <person name="Kuo A."/>
            <person name="Mondo S."/>
            <person name="Riley R."/>
            <person name="Otillar R."/>
            <person name="Haridas S."/>
            <person name="Lipzen A."/>
            <person name="Grimwood J."/>
            <person name="Schmutz J."/>
            <person name="Clum A."/>
            <person name="Reid I.D."/>
            <person name="Moisan M.C."/>
            <person name="Butler G."/>
            <person name="Nguyen T.T.M."/>
            <person name="Dewar K."/>
            <person name="Conant G."/>
            <person name="Drula E."/>
            <person name="Henrissat B."/>
            <person name="Hansel C."/>
            <person name="Singer S."/>
            <person name="Hutchinson M.I."/>
            <person name="de Vries R.P."/>
            <person name="Natvig D.O."/>
            <person name="Powell A.J."/>
            <person name="Tsang A."/>
            <person name="Grigoriev I.V."/>
        </authorList>
    </citation>
    <scope>NUCLEOTIDE SEQUENCE [LARGE SCALE GENOMIC DNA]</scope>
    <source>
        <strain evidence="2 3">CBS 620.91</strain>
    </source>
</reference>
<gene>
    <name evidence="2" type="ORF">VTJ49DRAFT_7371</name>
</gene>
<proteinExistence type="predicted"/>
<keyword evidence="1" id="KW-0732">Signal</keyword>
<accession>A0ABR3VHC1</accession>
<dbReference type="EMBL" id="JAZGSY010000085">
    <property type="protein sequence ID" value="KAL1841146.1"/>
    <property type="molecule type" value="Genomic_DNA"/>
</dbReference>
<feature type="chain" id="PRO_5046579187" evidence="1">
    <location>
        <begin position="21"/>
        <end position="152"/>
    </location>
</feature>
<comment type="caution">
    <text evidence="2">The sequence shown here is derived from an EMBL/GenBank/DDBJ whole genome shotgun (WGS) entry which is preliminary data.</text>
</comment>